<organism evidence="8 9">
    <name type="scientific">Microterricola gilva</name>
    <dbReference type="NCBI Taxonomy" id="393267"/>
    <lineage>
        <taxon>Bacteria</taxon>
        <taxon>Bacillati</taxon>
        <taxon>Actinomycetota</taxon>
        <taxon>Actinomycetes</taxon>
        <taxon>Micrococcales</taxon>
        <taxon>Microbacteriaceae</taxon>
        <taxon>Microterricola</taxon>
    </lineage>
</organism>
<feature type="binding site" evidence="4">
    <location>
        <begin position="393"/>
        <end position="395"/>
    </location>
    <ligand>
        <name>FAD</name>
        <dbReference type="ChEBI" id="CHEBI:57692"/>
    </ligand>
</feature>
<evidence type="ECO:0000313" key="9">
    <source>
        <dbReference type="Proteomes" id="UP000291483"/>
    </source>
</evidence>
<dbReference type="AlphaFoldDB" id="A0A4Q8AQX9"/>
<dbReference type="GO" id="GO:0009416">
    <property type="term" value="P:response to light stimulus"/>
    <property type="evidence" value="ECO:0007669"/>
    <property type="project" value="TreeGrafter"/>
</dbReference>
<dbReference type="GO" id="GO:0003677">
    <property type="term" value="F:DNA binding"/>
    <property type="evidence" value="ECO:0007669"/>
    <property type="project" value="TreeGrafter"/>
</dbReference>
<dbReference type="PROSITE" id="PS00394">
    <property type="entry name" value="DNA_PHOTOLYASES_1_1"/>
    <property type="match status" value="1"/>
</dbReference>
<proteinExistence type="inferred from homology"/>
<dbReference type="RefSeq" id="WP_130506716.1">
    <property type="nucleotide sequence ID" value="NZ_SHLC01000001.1"/>
</dbReference>
<dbReference type="InterPro" id="IPR002081">
    <property type="entry name" value="Cryptochrome/DNA_photolyase_1"/>
</dbReference>
<name>A0A4Q8AQX9_9MICO</name>
<reference evidence="8 9" key="1">
    <citation type="submission" date="2019-02" db="EMBL/GenBank/DDBJ databases">
        <title>Sequencing the genomes of 1000 actinobacteria strains.</title>
        <authorList>
            <person name="Klenk H.-P."/>
        </authorList>
    </citation>
    <scope>NUCLEOTIDE SEQUENCE [LARGE SCALE GENOMIC DNA]</scope>
    <source>
        <strain evidence="8 9">DSM 18319</strain>
    </source>
</reference>
<feature type="site" description="Electron transfer via tryptophanyl radical" evidence="5">
    <location>
        <position position="326"/>
    </location>
</feature>
<feature type="binding site" evidence="4">
    <location>
        <position position="235"/>
    </location>
    <ligand>
        <name>FAD</name>
        <dbReference type="ChEBI" id="CHEBI:57692"/>
    </ligand>
</feature>
<dbReference type="PRINTS" id="PR00147">
    <property type="entry name" value="DNAPHOTLYASE"/>
</dbReference>
<keyword evidence="2 4" id="KW-0274">FAD</keyword>
<dbReference type="InterPro" id="IPR018394">
    <property type="entry name" value="DNA_photolyase_1_CS_C"/>
</dbReference>
<evidence type="ECO:0000256" key="6">
    <source>
        <dbReference type="RuleBase" id="RU004182"/>
    </source>
</evidence>
<feature type="site" description="Electron transfer via tryptophanyl radical" evidence="5">
    <location>
        <position position="403"/>
    </location>
</feature>
<dbReference type="PANTHER" id="PTHR11455:SF9">
    <property type="entry name" value="CRYPTOCHROME CIRCADIAN CLOCK 5 ISOFORM X1"/>
    <property type="match status" value="1"/>
</dbReference>
<dbReference type="OrthoDB" id="9772484at2"/>
<gene>
    <name evidence="8" type="ORF">EV379_2891</name>
</gene>
<keyword evidence="1 4" id="KW-0285">Flavoprotein</keyword>
<accession>A0A4Q8AQX9</accession>
<dbReference type="SUPFAM" id="SSF48173">
    <property type="entry name" value="Cryptochrome/photolyase FAD-binding domain"/>
    <property type="match status" value="1"/>
</dbReference>
<dbReference type="GO" id="GO:0071949">
    <property type="term" value="F:FAD binding"/>
    <property type="evidence" value="ECO:0007669"/>
    <property type="project" value="TreeGrafter"/>
</dbReference>
<feature type="binding site" evidence="4">
    <location>
        <position position="292"/>
    </location>
    <ligand>
        <name>FAD</name>
        <dbReference type="ChEBI" id="CHEBI:57692"/>
    </ligand>
</feature>
<comment type="similarity">
    <text evidence="6">Belongs to the DNA photolyase family.</text>
</comment>
<protein>
    <submittedName>
        <fullName evidence="8">Deoxyribodipyrimidine photo-lyase</fullName>
    </submittedName>
</protein>
<dbReference type="Pfam" id="PF03441">
    <property type="entry name" value="FAD_binding_7"/>
    <property type="match status" value="1"/>
</dbReference>
<sequence>MTTAPALLCFRDDLRLGDNPALTAAIDAGGPVLAVYVLDEESDGVRPLGAAARWWLHQSLSSLRAQLAAIGIPLLLRRGRADSVIAGLAAESGAMSVFWNRRYGLAERTVDAALKSELRAAGVTAQSFAASLLFEPWTVSTGSGAPYSVFTPYWRRLIALPEPRLPLPTPAGPGAADAAAAAGFAATLAGDELDAWELQPSRPDWAGGLRASWQPGEASALRLLREFLADALPRYEAERDVPAEQATSRLSPALRWGEISPHTVWHETVRVRNAAAAASGGSSPLASAATAFLRQLAWREFAAHVSFHAPDLGRVNWRREFDGFEWPPLDSAALGAWQRGRTGVPLVDAGMRELWTTGTMHNRVRMVVASYLCKNLLIDWRHGEEWFWQTLVDADAASNAFNWQWVAGSGADAAPYFRVFNPLLQQQKFDPHGEYVRRHLPEWGTPDYPEPLVDLAESRRAALAAYERLRRR</sequence>
<dbReference type="InterPro" id="IPR036155">
    <property type="entry name" value="Crypto/Photolyase_N_sf"/>
</dbReference>
<evidence type="ECO:0000259" key="7">
    <source>
        <dbReference type="PROSITE" id="PS51645"/>
    </source>
</evidence>
<dbReference type="GO" id="GO:0006139">
    <property type="term" value="P:nucleobase-containing compound metabolic process"/>
    <property type="evidence" value="ECO:0007669"/>
    <property type="project" value="UniProtKB-ARBA"/>
</dbReference>
<comment type="cofactor">
    <cofactor evidence="4">
        <name>FAD</name>
        <dbReference type="ChEBI" id="CHEBI:57692"/>
    </cofactor>
    <text evidence="4">Binds 1 FAD per subunit.</text>
</comment>
<keyword evidence="3 6" id="KW-0157">Chromophore</keyword>
<evidence type="ECO:0000313" key="8">
    <source>
        <dbReference type="EMBL" id="RZU66533.1"/>
    </source>
</evidence>
<feature type="domain" description="Photolyase/cryptochrome alpha/beta" evidence="7">
    <location>
        <begin position="4"/>
        <end position="133"/>
    </location>
</feature>
<dbReference type="GO" id="GO:0006950">
    <property type="term" value="P:response to stress"/>
    <property type="evidence" value="ECO:0007669"/>
    <property type="project" value="UniProtKB-ARBA"/>
</dbReference>
<dbReference type="InterPro" id="IPR006050">
    <property type="entry name" value="DNA_photolyase_N"/>
</dbReference>
<feature type="binding site" evidence="4">
    <location>
        <begin position="247"/>
        <end position="251"/>
    </location>
    <ligand>
        <name>FAD</name>
        <dbReference type="ChEBI" id="CHEBI:57692"/>
    </ligand>
</feature>
<dbReference type="EMBL" id="SHLC01000001">
    <property type="protein sequence ID" value="RZU66533.1"/>
    <property type="molecule type" value="Genomic_DNA"/>
</dbReference>
<evidence type="ECO:0000256" key="3">
    <source>
        <dbReference type="ARBA" id="ARBA00022991"/>
    </source>
</evidence>
<evidence type="ECO:0000256" key="4">
    <source>
        <dbReference type="PIRSR" id="PIRSR602081-1"/>
    </source>
</evidence>
<dbReference type="PANTHER" id="PTHR11455">
    <property type="entry name" value="CRYPTOCHROME"/>
    <property type="match status" value="1"/>
</dbReference>
<dbReference type="InterPro" id="IPR036134">
    <property type="entry name" value="Crypto/Photolyase_FAD-like_sf"/>
</dbReference>
<keyword evidence="9" id="KW-1185">Reference proteome</keyword>
<keyword evidence="8" id="KW-0456">Lyase</keyword>
<comment type="caution">
    <text evidence="8">The sequence shown here is derived from an EMBL/GenBank/DDBJ whole genome shotgun (WGS) entry which is preliminary data.</text>
</comment>
<dbReference type="Proteomes" id="UP000291483">
    <property type="component" value="Unassembled WGS sequence"/>
</dbReference>
<dbReference type="Pfam" id="PF00875">
    <property type="entry name" value="DNA_photolyase"/>
    <property type="match status" value="1"/>
</dbReference>
<evidence type="ECO:0000256" key="1">
    <source>
        <dbReference type="ARBA" id="ARBA00022630"/>
    </source>
</evidence>
<dbReference type="PROSITE" id="PS51645">
    <property type="entry name" value="PHR_CRY_ALPHA_BETA"/>
    <property type="match status" value="1"/>
</dbReference>
<dbReference type="InterPro" id="IPR005101">
    <property type="entry name" value="Cryptochr/Photolyase_FAD-bd"/>
</dbReference>
<feature type="site" description="Electron transfer via tryptophanyl radical" evidence="5">
    <location>
        <position position="380"/>
    </location>
</feature>
<evidence type="ECO:0000256" key="5">
    <source>
        <dbReference type="PIRSR" id="PIRSR602081-2"/>
    </source>
</evidence>
<dbReference type="Gene3D" id="3.40.50.620">
    <property type="entry name" value="HUPs"/>
    <property type="match status" value="1"/>
</dbReference>
<dbReference type="Gene3D" id="1.10.579.10">
    <property type="entry name" value="DNA Cyclobutane Dipyrimidine Photolyase, subunit A, domain 3"/>
    <property type="match status" value="1"/>
</dbReference>
<evidence type="ECO:0000256" key="2">
    <source>
        <dbReference type="ARBA" id="ARBA00022827"/>
    </source>
</evidence>
<dbReference type="GO" id="GO:0003904">
    <property type="term" value="F:deoxyribodipyrimidine photo-lyase activity"/>
    <property type="evidence" value="ECO:0007669"/>
    <property type="project" value="TreeGrafter"/>
</dbReference>
<dbReference type="InterPro" id="IPR014729">
    <property type="entry name" value="Rossmann-like_a/b/a_fold"/>
</dbReference>
<dbReference type="SUPFAM" id="SSF52425">
    <property type="entry name" value="Cryptochrome/photolyase, N-terminal domain"/>
    <property type="match status" value="1"/>
</dbReference>
<dbReference type="Gene3D" id="1.25.40.80">
    <property type="match status" value="1"/>
</dbReference>